<keyword evidence="1" id="KW-0812">Transmembrane</keyword>
<keyword evidence="1" id="KW-0472">Membrane</keyword>
<dbReference type="RefSeq" id="WP_376867232.1">
    <property type="nucleotide sequence ID" value="NZ_JBHRYB010000013.1"/>
</dbReference>
<evidence type="ECO:0000313" key="3">
    <source>
        <dbReference type="Proteomes" id="UP001595722"/>
    </source>
</evidence>
<feature type="transmembrane region" description="Helical" evidence="1">
    <location>
        <begin position="929"/>
        <end position="953"/>
    </location>
</feature>
<dbReference type="Gene3D" id="3.30.70.1440">
    <property type="entry name" value="Multidrug efflux transporter AcrB pore domain"/>
    <property type="match status" value="1"/>
</dbReference>
<feature type="transmembrane region" description="Helical" evidence="1">
    <location>
        <begin position="974"/>
        <end position="994"/>
    </location>
</feature>
<dbReference type="Gene3D" id="1.20.1640.10">
    <property type="entry name" value="Multidrug efflux transporter AcrB transmembrane domain"/>
    <property type="match status" value="2"/>
</dbReference>
<feature type="transmembrane region" description="Helical" evidence="1">
    <location>
        <begin position="328"/>
        <end position="348"/>
    </location>
</feature>
<reference evidence="3" key="1">
    <citation type="journal article" date="2019" name="Int. J. Syst. Evol. Microbiol.">
        <title>The Global Catalogue of Microorganisms (GCM) 10K type strain sequencing project: providing services to taxonomists for standard genome sequencing and annotation.</title>
        <authorList>
            <consortium name="The Broad Institute Genomics Platform"/>
            <consortium name="The Broad Institute Genome Sequencing Center for Infectious Disease"/>
            <person name="Wu L."/>
            <person name="Ma J."/>
        </authorList>
    </citation>
    <scope>NUCLEOTIDE SEQUENCE [LARGE SCALE GENOMIC DNA]</scope>
    <source>
        <strain evidence="3">KCTC 42424</strain>
    </source>
</reference>
<dbReference type="PANTHER" id="PTHR32063:SF33">
    <property type="entry name" value="RND SUPERFAMILY EFFLUX PUMP PERMEASE COMPONENT"/>
    <property type="match status" value="1"/>
</dbReference>
<evidence type="ECO:0000313" key="2">
    <source>
        <dbReference type="EMBL" id="MFC3681061.1"/>
    </source>
</evidence>
<protein>
    <submittedName>
        <fullName evidence="2">Efflux RND transporter permease subunit</fullName>
    </submittedName>
</protein>
<dbReference type="Gene3D" id="3.30.2090.10">
    <property type="entry name" value="Multidrug efflux transporter AcrB TolC docking domain, DN and DC subdomains"/>
    <property type="match status" value="2"/>
</dbReference>
<feature type="transmembrane region" description="Helical" evidence="1">
    <location>
        <begin position="1006"/>
        <end position="1032"/>
    </location>
</feature>
<dbReference type="SUPFAM" id="SSF82693">
    <property type="entry name" value="Multidrug efflux transporter AcrB pore domain, PN1, PN2, PC1 and PC2 subdomains"/>
    <property type="match status" value="2"/>
</dbReference>
<dbReference type="SUPFAM" id="SSF82866">
    <property type="entry name" value="Multidrug efflux transporter AcrB transmembrane domain"/>
    <property type="match status" value="2"/>
</dbReference>
<dbReference type="InterPro" id="IPR001036">
    <property type="entry name" value="Acrflvin-R"/>
</dbReference>
<accession>A0ABV7VX10</accession>
<organism evidence="2 3">
    <name type="scientific">Bacterioplanoides pacificum</name>
    <dbReference type="NCBI Taxonomy" id="1171596"/>
    <lineage>
        <taxon>Bacteria</taxon>
        <taxon>Pseudomonadati</taxon>
        <taxon>Pseudomonadota</taxon>
        <taxon>Gammaproteobacteria</taxon>
        <taxon>Oceanospirillales</taxon>
        <taxon>Oceanospirillaceae</taxon>
        <taxon>Bacterioplanoides</taxon>
    </lineage>
</organism>
<dbReference type="Gene3D" id="3.30.70.1320">
    <property type="entry name" value="Multidrug efflux transporter AcrB pore domain like"/>
    <property type="match status" value="1"/>
</dbReference>
<dbReference type="Gene3D" id="3.30.70.1430">
    <property type="entry name" value="Multidrug efflux transporter AcrB pore domain"/>
    <property type="match status" value="2"/>
</dbReference>
<comment type="caution">
    <text evidence="2">The sequence shown here is derived from an EMBL/GenBank/DDBJ whole genome shotgun (WGS) entry which is preliminary data.</text>
</comment>
<dbReference type="SUPFAM" id="SSF82714">
    <property type="entry name" value="Multidrug efflux transporter AcrB TolC docking domain, DN and DC subdomains"/>
    <property type="match status" value="1"/>
</dbReference>
<dbReference type="PANTHER" id="PTHR32063">
    <property type="match status" value="1"/>
</dbReference>
<name>A0ABV7VX10_9GAMM</name>
<feature type="transmembrane region" description="Helical" evidence="1">
    <location>
        <begin position="523"/>
        <end position="545"/>
    </location>
</feature>
<dbReference type="Proteomes" id="UP001595722">
    <property type="component" value="Unassembled WGS sequence"/>
</dbReference>
<feature type="transmembrane region" description="Helical" evidence="1">
    <location>
        <begin position="425"/>
        <end position="444"/>
    </location>
</feature>
<dbReference type="PRINTS" id="PR00702">
    <property type="entry name" value="ACRIFLAVINRP"/>
</dbReference>
<sequence length="1052" mass="116071">MLRLFAGHPTAANLLMLALLALGLFSLPQLSRETFPEVKSYEVQIRIAYPGAGPEEVLQGICLPLENATNGISYLDEKRCDARANSGLMTLKMQQQGNFDDFLDDVRAAIDKIDNFPQRSKTPIISEAGRTAPVVTLALTVSDPDFPASELKDLAELIKARMQQHPGIPLVELSGFSQRQLIVSVRPEKLRQYQISLQQIAAVLKKQNVDVPLGDLTSAGKNYELRFIDQQQTPQQLARLTLFSNAQGAEIHLGELADIYFGFEKEEQYVTFDNQRAALLRVLKNTEDDSLSVLQAVEEFTTGLHLPGGVKFSLTQDFTTIVNDRLKMLLSNAWQGLVLVFLTLLLFFGLRYSFWVIMGLPVSFLAAMFVLVQFGITINMMSMVALLLALGILMDDAIVIAESIASQRQAGQPPLQAVSRGVNKVARGVIASFLTTVCVFGAILGLEGNLGQVLRVVPLVLLIVISISLIEAFLILPAHLYHSLQHQSAQQNVNPLQQAVNQWFERQKNRLGVLLTTAIHYRYAVIGITLACFFISISLIASGILKFNALPEMDGDVLEARLIMPAGTPLTSTEQQVDSILIALQQALHQLQPQEQQPLLRHTSVRFSDNADAFDNGPHLATISLDLLTADQRNTSIDQLISHWQQALPDMPYASQLILTEPSLGPAGRAIEIRLSGLARPQLAQASQQLQHWLKRYNGVYNILDDYRPGKPQISLHFKPQARALNIDAASVAEQLRSAYAGIVVDEVYRDIHPAFPGLLNSADNLEITVQLNKQQSFDQLRDFPIQLQQANGKIQLIPLATLADIQWQRDVSRIHRINNRDTITVLGSVNKLQANTNEVMLDTQQQFLPQLLQQFPQLQIDIQGEMNNARETQQSLQSGLLLGLLGVFILLSFQFRSYAEPVIVMLSIPLALIGVVAGHLIMGQNLAMPSMVGFVSLAGIVVNNAILLVEFVKYHRRNGASLADAARQASQDRLRAIVLTTSTTVAGMLPLLFETSLQAQVLIPLVISISFGLLISTLLILIVLPCLYTILQDLQSTAVTTSEATQETADK</sequence>
<keyword evidence="3" id="KW-1185">Reference proteome</keyword>
<evidence type="ECO:0000256" key="1">
    <source>
        <dbReference type="SAM" id="Phobius"/>
    </source>
</evidence>
<dbReference type="InterPro" id="IPR027463">
    <property type="entry name" value="AcrB_DN_DC_subdom"/>
</dbReference>
<proteinExistence type="predicted"/>
<gene>
    <name evidence="2" type="ORF">ACFOMG_13220</name>
</gene>
<feature type="transmembrane region" description="Helical" evidence="1">
    <location>
        <begin position="877"/>
        <end position="896"/>
    </location>
</feature>
<dbReference type="EMBL" id="JBHRYB010000013">
    <property type="protein sequence ID" value="MFC3681061.1"/>
    <property type="molecule type" value="Genomic_DNA"/>
</dbReference>
<dbReference type="Pfam" id="PF00873">
    <property type="entry name" value="ACR_tran"/>
    <property type="match status" value="1"/>
</dbReference>
<keyword evidence="1" id="KW-1133">Transmembrane helix</keyword>
<feature type="transmembrane region" description="Helical" evidence="1">
    <location>
        <begin position="456"/>
        <end position="476"/>
    </location>
</feature>
<feature type="transmembrane region" description="Helical" evidence="1">
    <location>
        <begin position="903"/>
        <end position="923"/>
    </location>
</feature>